<dbReference type="AlphaFoldDB" id="A0A561PYZ5"/>
<reference evidence="1 2" key="1">
    <citation type="submission" date="2019-06" db="EMBL/GenBank/DDBJ databases">
        <title>Sorghum-associated microbial communities from plants grown in Nebraska, USA.</title>
        <authorList>
            <person name="Schachtman D."/>
        </authorList>
    </citation>
    <scope>NUCLEOTIDE SEQUENCE [LARGE SCALE GENOMIC DNA]</scope>
    <source>
        <strain evidence="1 2">1225</strain>
    </source>
</reference>
<evidence type="ECO:0000313" key="1">
    <source>
        <dbReference type="EMBL" id="TWF43325.1"/>
    </source>
</evidence>
<gene>
    <name evidence="1" type="ORF">FHW37_12235</name>
</gene>
<keyword evidence="2" id="KW-1185">Reference proteome</keyword>
<name>A0A561PYZ5_9HYPH</name>
<organism evidence="1 2">
    <name type="scientific">Neorhizobium alkalisoli</name>
    <dbReference type="NCBI Taxonomy" id="528178"/>
    <lineage>
        <taxon>Bacteria</taxon>
        <taxon>Pseudomonadati</taxon>
        <taxon>Pseudomonadota</taxon>
        <taxon>Alphaproteobacteria</taxon>
        <taxon>Hyphomicrobiales</taxon>
        <taxon>Rhizobiaceae</taxon>
        <taxon>Rhizobium/Agrobacterium group</taxon>
        <taxon>Neorhizobium</taxon>
    </lineage>
</organism>
<evidence type="ECO:0000313" key="2">
    <source>
        <dbReference type="Proteomes" id="UP000320653"/>
    </source>
</evidence>
<protein>
    <submittedName>
        <fullName evidence="1">Uncharacterized protein</fullName>
    </submittedName>
</protein>
<dbReference type="EMBL" id="VIWP01000022">
    <property type="protein sequence ID" value="TWF43325.1"/>
    <property type="molecule type" value="Genomic_DNA"/>
</dbReference>
<sequence>MVARTVESQLMGTIERWFMRDGLVVTLDIPSAVIER</sequence>
<dbReference type="Proteomes" id="UP000320653">
    <property type="component" value="Unassembled WGS sequence"/>
</dbReference>
<accession>A0A561PYZ5</accession>
<comment type="caution">
    <text evidence="1">The sequence shown here is derived from an EMBL/GenBank/DDBJ whole genome shotgun (WGS) entry which is preliminary data.</text>
</comment>
<proteinExistence type="predicted"/>